<dbReference type="InterPro" id="IPR000683">
    <property type="entry name" value="Gfo/Idh/MocA-like_OxRdtase_N"/>
</dbReference>
<dbReference type="InterPro" id="IPR051450">
    <property type="entry name" value="Gfo/Idh/MocA_Oxidoreductases"/>
</dbReference>
<reference evidence="3 4" key="2">
    <citation type="submission" date="2024-09" db="EMBL/GenBank/DDBJ databases">
        <title>Draft genome sequence of Candidatus Magnetaquicoccaceae bacterium FCR-1.</title>
        <authorList>
            <person name="Shimoshige H."/>
            <person name="Shimamura S."/>
            <person name="Taoka A."/>
            <person name="Kobayashi H."/>
            <person name="Maekawa T."/>
        </authorList>
    </citation>
    <scope>NUCLEOTIDE SEQUENCE [LARGE SCALE GENOMIC DNA]</scope>
    <source>
        <strain evidence="3 4">FCR-1</strain>
    </source>
</reference>
<dbReference type="EMBL" id="BAAFGK010000002">
    <property type="protein sequence ID" value="GAB0056360.1"/>
    <property type="molecule type" value="Genomic_DNA"/>
</dbReference>
<dbReference type="SUPFAM" id="SSF51735">
    <property type="entry name" value="NAD(P)-binding Rossmann-fold domains"/>
    <property type="match status" value="1"/>
</dbReference>
<gene>
    <name evidence="3" type="primary">iolX</name>
    <name evidence="3" type="ORF">SIID45300_00666</name>
</gene>
<keyword evidence="3" id="KW-0560">Oxidoreductase</keyword>
<organism evidence="3 4">
    <name type="scientific">Candidatus Magnetaquiglobus chichijimensis</name>
    <dbReference type="NCBI Taxonomy" id="3141448"/>
    <lineage>
        <taxon>Bacteria</taxon>
        <taxon>Pseudomonadati</taxon>
        <taxon>Pseudomonadota</taxon>
        <taxon>Magnetococcia</taxon>
        <taxon>Magnetococcales</taxon>
        <taxon>Candidatus Magnetaquicoccaceae</taxon>
        <taxon>Candidatus Magnetaquiglobus</taxon>
    </lineage>
</organism>
<dbReference type="PANTHER" id="PTHR43377">
    <property type="entry name" value="BILIVERDIN REDUCTASE A"/>
    <property type="match status" value="1"/>
</dbReference>
<sequence>MSDMSDSEGMAALRAAVIGVGYLGRFHAQKYTRIPGVRLVGVADLHGERAKRVAEELKVEAVEDFRALLPQVDMVSVVTETESHYAVVRACLEAGVHVLVEKPITASLEDADHLVALAEARGLILQVGHIKRFHPAVSALRESGWLSNPRFIEAQRFAPFKNRALDVDVVQDLMIHDVDLILHFVDSEVESIEAVGSGIFSGKIDIANARIRFANGCVANVSASRVARDATRRMRIFQKDALFDLDFTRPGLSIRRRGTGNWVLDGVTFPAIEELDVPLQKVDAMEMEVRAFCEAVRGGRPALVNGRAGRRALEVVMAIRAAIASWSES</sequence>
<dbReference type="Pfam" id="PF22725">
    <property type="entry name" value="GFO_IDH_MocA_C3"/>
    <property type="match status" value="1"/>
</dbReference>
<dbReference type="SUPFAM" id="SSF55347">
    <property type="entry name" value="Glyceraldehyde-3-phosphate dehydrogenase-like, C-terminal domain"/>
    <property type="match status" value="1"/>
</dbReference>
<dbReference type="EC" id="1.1.1.370" evidence="3"/>
<proteinExistence type="predicted"/>
<evidence type="ECO:0000313" key="4">
    <source>
        <dbReference type="Proteomes" id="UP001628193"/>
    </source>
</evidence>
<dbReference type="InterPro" id="IPR036291">
    <property type="entry name" value="NAD(P)-bd_dom_sf"/>
</dbReference>
<dbReference type="Proteomes" id="UP001628193">
    <property type="component" value="Unassembled WGS sequence"/>
</dbReference>
<comment type="caution">
    <text evidence="3">The sequence shown here is derived from an EMBL/GenBank/DDBJ whole genome shotgun (WGS) entry which is preliminary data.</text>
</comment>
<name>A0ABQ0C6L5_9PROT</name>
<dbReference type="Gene3D" id="3.40.50.720">
    <property type="entry name" value="NAD(P)-binding Rossmann-like Domain"/>
    <property type="match status" value="1"/>
</dbReference>
<feature type="domain" description="Gfo/Idh/MocA-like oxidoreductase N-terminal" evidence="1">
    <location>
        <begin position="13"/>
        <end position="129"/>
    </location>
</feature>
<accession>A0ABQ0C6L5</accession>
<dbReference type="GO" id="GO:0016491">
    <property type="term" value="F:oxidoreductase activity"/>
    <property type="evidence" value="ECO:0007669"/>
    <property type="project" value="UniProtKB-KW"/>
</dbReference>
<dbReference type="Gene3D" id="3.30.360.10">
    <property type="entry name" value="Dihydrodipicolinate Reductase, domain 2"/>
    <property type="match status" value="1"/>
</dbReference>
<evidence type="ECO:0000259" key="1">
    <source>
        <dbReference type="Pfam" id="PF01408"/>
    </source>
</evidence>
<keyword evidence="4" id="KW-1185">Reference proteome</keyword>
<dbReference type="InterPro" id="IPR055170">
    <property type="entry name" value="GFO_IDH_MocA-like_dom"/>
</dbReference>
<feature type="domain" description="GFO/IDH/MocA-like oxidoreductase" evidence="2">
    <location>
        <begin position="160"/>
        <end position="237"/>
    </location>
</feature>
<dbReference type="PANTHER" id="PTHR43377:SF1">
    <property type="entry name" value="BILIVERDIN REDUCTASE A"/>
    <property type="match status" value="1"/>
</dbReference>
<evidence type="ECO:0000259" key="2">
    <source>
        <dbReference type="Pfam" id="PF22725"/>
    </source>
</evidence>
<dbReference type="RefSeq" id="WP_420904070.1">
    <property type="nucleotide sequence ID" value="NZ_BAAFGK010000002.1"/>
</dbReference>
<evidence type="ECO:0000313" key="3">
    <source>
        <dbReference type="EMBL" id="GAB0056360.1"/>
    </source>
</evidence>
<protein>
    <submittedName>
        <fullName evidence="3">Scyllo-inositol 2-dehydrogenase (NAD(+))</fullName>
        <ecNumber evidence="3">1.1.1.370</ecNumber>
    </submittedName>
</protein>
<reference evidence="3 4" key="1">
    <citation type="submission" date="2024-05" db="EMBL/GenBank/DDBJ databases">
        <authorList>
            <consortium name="Candidatus Magnetaquicoccaceae bacterium FCR-1 genome sequencing consortium"/>
            <person name="Shimoshige H."/>
            <person name="Shimamura S."/>
            <person name="Taoka A."/>
            <person name="Kobayashi H."/>
            <person name="Maekawa T."/>
        </authorList>
    </citation>
    <scope>NUCLEOTIDE SEQUENCE [LARGE SCALE GENOMIC DNA]</scope>
    <source>
        <strain evidence="3 4">FCR-1</strain>
    </source>
</reference>
<dbReference type="Pfam" id="PF01408">
    <property type="entry name" value="GFO_IDH_MocA"/>
    <property type="match status" value="1"/>
</dbReference>